<evidence type="ECO:0000256" key="3">
    <source>
        <dbReference type="HAMAP-Rule" id="MF_00385"/>
    </source>
</evidence>
<organism evidence="5">
    <name type="scientific">Schaalia odontolytica</name>
    <dbReference type="NCBI Taxonomy" id="1660"/>
    <lineage>
        <taxon>Bacteria</taxon>
        <taxon>Bacillati</taxon>
        <taxon>Actinomycetota</taxon>
        <taxon>Actinomycetes</taxon>
        <taxon>Actinomycetales</taxon>
        <taxon>Actinomycetaceae</taxon>
        <taxon>Schaalia</taxon>
    </lineage>
</organism>
<dbReference type="GO" id="GO:0015935">
    <property type="term" value="C:small ribosomal subunit"/>
    <property type="evidence" value="ECO:0007669"/>
    <property type="project" value="TreeGrafter"/>
</dbReference>
<comment type="similarity">
    <text evidence="3">Belongs to the bacterial ribosomal protein bS16 family.</text>
</comment>
<feature type="region of interest" description="Disordered" evidence="4">
    <location>
        <begin position="115"/>
        <end position="161"/>
    </location>
</feature>
<protein>
    <recommendedName>
        <fullName evidence="3">Small ribosomal subunit protein bS16</fullName>
    </recommendedName>
</protein>
<evidence type="ECO:0000313" key="5">
    <source>
        <dbReference type="EMBL" id="VYT10500.1"/>
    </source>
</evidence>
<dbReference type="InterPro" id="IPR000307">
    <property type="entry name" value="Ribosomal_bS16"/>
</dbReference>
<dbReference type="NCBIfam" id="TIGR00002">
    <property type="entry name" value="S16"/>
    <property type="match status" value="1"/>
</dbReference>
<proteinExistence type="inferred from homology"/>
<dbReference type="GO" id="GO:0005737">
    <property type="term" value="C:cytoplasm"/>
    <property type="evidence" value="ECO:0007669"/>
    <property type="project" value="UniProtKB-ARBA"/>
</dbReference>
<dbReference type="InterPro" id="IPR023803">
    <property type="entry name" value="Ribosomal_bS16_dom_sf"/>
</dbReference>
<feature type="compositionally biased region" description="Basic and acidic residues" evidence="4">
    <location>
        <begin position="115"/>
        <end position="137"/>
    </location>
</feature>
<dbReference type="PANTHER" id="PTHR12919:SF20">
    <property type="entry name" value="SMALL RIBOSOMAL SUBUNIT PROTEIN BS16M"/>
    <property type="match status" value="1"/>
</dbReference>
<keyword evidence="1 3" id="KW-0689">Ribosomal protein</keyword>
<evidence type="ECO:0000256" key="1">
    <source>
        <dbReference type="ARBA" id="ARBA00022980"/>
    </source>
</evidence>
<evidence type="ECO:0000256" key="4">
    <source>
        <dbReference type="SAM" id="MobiDB-lite"/>
    </source>
</evidence>
<keyword evidence="2 3" id="KW-0687">Ribonucleoprotein</keyword>
<feature type="compositionally biased region" description="Basic and acidic residues" evidence="4">
    <location>
        <begin position="150"/>
        <end position="161"/>
    </location>
</feature>
<dbReference type="Gene3D" id="3.30.1320.10">
    <property type="match status" value="1"/>
</dbReference>
<dbReference type="PANTHER" id="PTHR12919">
    <property type="entry name" value="30S RIBOSOMAL PROTEIN S16"/>
    <property type="match status" value="1"/>
</dbReference>
<dbReference type="HAMAP" id="MF_00385">
    <property type="entry name" value="Ribosomal_bS16"/>
    <property type="match status" value="1"/>
</dbReference>
<dbReference type="Pfam" id="PF00886">
    <property type="entry name" value="Ribosomal_S16"/>
    <property type="match status" value="1"/>
</dbReference>
<dbReference type="EMBL" id="CACRSM010000003">
    <property type="protein sequence ID" value="VYT10500.1"/>
    <property type="molecule type" value="Genomic_DNA"/>
</dbReference>
<dbReference type="InterPro" id="IPR020592">
    <property type="entry name" value="Ribosomal_bS16_CS"/>
</dbReference>
<dbReference type="GO" id="GO:0003735">
    <property type="term" value="F:structural constituent of ribosome"/>
    <property type="evidence" value="ECO:0007669"/>
    <property type="project" value="InterPro"/>
</dbReference>
<reference evidence="5" key="1">
    <citation type="submission" date="2019-11" db="EMBL/GenBank/DDBJ databases">
        <authorList>
            <person name="Feng L."/>
        </authorList>
    </citation>
    <scope>NUCLEOTIDE SEQUENCE</scope>
    <source>
        <strain evidence="5">AodontolyticusLFYP35</strain>
    </source>
</reference>
<evidence type="ECO:0000256" key="2">
    <source>
        <dbReference type="ARBA" id="ARBA00023274"/>
    </source>
</evidence>
<dbReference type="GO" id="GO:0006412">
    <property type="term" value="P:translation"/>
    <property type="evidence" value="ECO:0007669"/>
    <property type="project" value="UniProtKB-UniRule"/>
</dbReference>
<sequence>MAVRIRLKRMGKIHAPVYRVVVVDSRKKRDGRVIEEVGLYDPTPNPSTIEIKSDRVQYWLGVGAQPSDQVRNLLVLTGDIARFNGKADAVSRVQYADADKAAAAAQAIKDAEAAAEKRKADASAKKAEEEAARKAEEEAAQAAAAEEAAEEPKAEEAGEEA</sequence>
<gene>
    <name evidence="3 5" type="primary">rpsP</name>
    <name evidence="5" type="ORF">AOLFYP35_01553</name>
</gene>
<accession>A0A6N2TXB4</accession>
<dbReference type="AlphaFoldDB" id="A0A6N2TXB4"/>
<name>A0A6N2TXB4_9ACTO</name>
<dbReference type="NCBIfam" id="NF011093">
    <property type="entry name" value="PRK14520.1"/>
    <property type="match status" value="1"/>
</dbReference>
<dbReference type="SUPFAM" id="SSF54565">
    <property type="entry name" value="Ribosomal protein S16"/>
    <property type="match status" value="1"/>
</dbReference>
<dbReference type="PROSITE" id="PS00732">
    <property type="entry name" value="RIBOSOMAL_S16"/>
    <property type="match status" value="1"/>
</dbReference>